<dbReference type="InterPro" id="IPR050270">
    <property type="entry name" value="DegV_domain_contain"/>
</dbReference>
<sequence>MIKIIADSTCDLSKELLEKYDITIMPLCVIMGDNTYLDGVSINKDDIFTWAEKENSLPKTAAPTLESAVEVLKPFVKENSDILFFGISEDMSSSCNVVRLAGEYLEYKKIHIINSKNLSTGIGLQIIKAATMAQEGFSAGEIEDYIVSTMRDKVRASFVVDTLAYLHMGGRCSSVAALLGNVLQLKPMIAVRDGKMGVDKKYRGTNRKALTSYYSDLIPELKDADTERVFITHSGCDEETVEFLYKEIEQLGVFENIHITYAGAVISSHCGPKTLGILFVER</sequence>
<dbReference type="Pfam" id="PF02645">
    <property type="entry name" value="DegV"/>
    <property type="match status" value="1"/>
</dbReference>
<reference evidence="2 3" key="1">
    <citation type="submission" date="2016-12" db="EMBL/GenBank/DDBJ databases">
        <authorList>
            <person name="Song W.-J."/>
            <person name="Kurnit D.M."/>
        </authorList>
    </citation>
    <scope>NUCLEOTIDE SEQUENCE [LARGE SCALE GENOMIC DNA]</scope>
    <source>
        <strain evidence="2 3">DSM 12503</strain>
    </source>
</reference>
<dbReference type="OrthoDB" id="9781230at2"/>
<gene>
    <name evidence="2" type="ORF">SAMN02745217_04154</name>
</gene>
<dbReference type="Gene3D" id="3.30.1180.10">
    <property type="match status" value="1"/>
</dbReference>
<protein>
    <submittedName>
        <fullName evidence="2">EDD domain protein, DegV family</fullName>
    </submittedName>
</protein>
<proteinExistence type="predicted"/>
<dbReference type="PANTHER" id="PTHR33434">
    <property type="entry name" value="DEGV DOMAIN-CONTAINING PROTEIN DR_1986-RELATED"/>
    <property type="match status" value="1"/>
</dbReference>
<dbReference type="EMBL" id="FRFD01000014">
    <property type="protein sequence ID" value="SHO53542.1"/>
    <property type="molecule type" value="Genomic_DNA"/>
</dbReference>
<dbReference type="NCBIfam" id="TIGR00762">
    <property type="entry name" value="DegV"/>
    <property type="match status" value="1"/>
</dbReference>
<dbReference type="SUPFAM" id="SSF82549">
    <property type="entry name" value="DAK1/DegV-like"/>
    <property type="match status" value="1"/>
</dbReference>
<keyword evidence="3" id="KW-1185">Reference proteome</keyword>
<evidence type="ECO:0000256" key="1">
    <source>
        <dbReference type="ARBA" id="ARBA00023121"/>
    </source>
</evidence>
<dbReference type="InterPro" id="IPR043168">
    <property type="entry name" value="DegV_C"/>
</dbReference>
<dbReference type="AlphaFoldDB" id="A0A1M7YLS9"/>
<dbReference type="RefSeq" id="WP_073590792.1">
    <property type="nucleotide sequence ID" value="NZ_FRFD01000014.1"/>
</dbReference>
<accession>A0A1M7YLS9</accession>
<dbReference type="STRING" id="1121345.SAMN02745217_04154"/>
<dbReference type="PANTHER" id="PTHR33434:SF2">
    <property type="entry name" value="FATTY ACID-BINDING PROTEIN TM_1468"/>
    <property type="match status" value="1"/>
</dbReference>
<name>A0A1M7YLS9_9FIRM</name>
<dbReference type="InterPro" id="IPR003797">
    <property type="entry name" value="DegV"/>
</dbReference>
<dbReference type="Gene3D" id="3.40.50.10170">
    <property type="match status" value="1"/>
</dbReference>
<dbReference type="Proteomes" id="UP000184612">
    <property type="component" value="Unassembled WGS sequence"/>
</dbReference>
<evidence type="ECO:0000313" key="2">
    <source>
        <dbReference type="EMBL" id="SHO53542.1"/>
    </source>
</evidence>
<keyword evidence="1" id="KW-0446">Lipid-binding</keyword>
<evidence type="ECO:0000313" key="3">
    <source>
        <dbReference type="Proteomes" id="UP000184612"/>
    </source>
</evidence>
<organism evidence="2 3">
    <name type="scientific">Anaerocolumna xylanovorans DSM 12503</name>
    <dbReference type="NCBI Taxonomy" id="1121345"/>
    <lineage>
        <taxon>Bacteria</taxon>
        <taxon>Bacillati</taxon>
        <taxon>Bacillota</taxon>
        <taxon>Clostridia</taxon>
        <taxon>Lachnospirales</taxon>
        <taxon>Lachnospiraceae</taxon>
        <taxon>Anaerocolumna</taxon>
    </lineage>
</organism>
<dbReference type="PROSITE" id="PS51482">
    <property type="entry name" value="DEGV"/>
    <property type="match status" value="1"/>
</dbReference>
<dbReference type="GO" id="GO:0008289">
    <property type="term" value="F:lipid binding"/>
    <property type="evidence" value="ECO:0007669"/>
    <property type="project" value="UniProtKB-KW"/>
</dbReference>